<dbReference type="GO" id="GO:0005506">
    <property type="term" value="F:iron ion binding"/>
    <property type="evidence" value="ECO:0007669"/>
    <property type="project" value="InterPro"/>
</dbReference>
<dbReference type="SMART" id="SM01008">
    <property type="entry name" value="Ald_Xan_dh_C"/>
    <property type="match status" value="1"/>
</dbReference>
<evidence type="ECO:0000259" key="1">
    <source>
        <dbReference type="SMART" id="SM01008"/>
    </source>
</evidence>
<dbReference type="InterPro" id="IPR008274">
    <property type="entry name" value="AldOxase/xan_DH_MoCoBD1"/>
</dbReference>
<dbReference type="PANTHER" id="PTHR11908:SF157">
    <property type="entry name" value="XANTHINE DEHYDROGENASE SUBUNIT D-RELATED"/>
    <property type="match status" value="1"/>
</dbReference>
<sequence>MNKLITEHAQKAIGRRVPRHDAGKQVTGQICYAEDIRLPGMLHVKFLRSRHAHARILRIDTLRAAAAPGVAAVITGDDVPFNRMGAFIQDQPILANEHARYLGDPVAAVAAATPEAAARAIELIDVEYEVLPAVFDPFQALQKDAPILHGETNILGTWRLDHGDVDAGFAASHMVVEETYRTQIVEQCALETQIAVVVPKEGKGVTVYTPGSRPYAMRADVARALMVDVSDVHILATPSGGAFGGKSDAWVEPACAVLALKTGKPVRAMFTRDEEFFASTVRHPITMRYRSGVSAEGKLLAREVNMYMDTGAYAALGEATLRKGTLLSIGPYRVPNVRVESLLIYTNNTVSSAMRGFGVPQACFAWESHTETIAERLGMDSFEFRMINGYDENDVTSSGQTITSVALKETMLKAKQAFGWERRISQ</sequence>
<proteinExistence type="predicted"/>
<dbReference type="Gene3D" id="3.90.1170.50">
    <property type="entry name" value="Aldehyde oxidase/xanthine dehydrogenase, a/b hammerhead"/>
    <property type="match status" value="1"/>
</dbReference>
<dbReference type="SUPFAM" id="SSF56003">
    <property type="entry name" value="Molybdenum cofactor-binding domain"/>
    <property type="match status" value="1"/>
</dbReference>
<dbReference type="AlphaFoldDB" id="A0A1M5QHR3"/>
<keyword evidence="3" id="KW-1185">Reference proteome</keyword>
<dbReference type="InterPro" id="IPR000674">
    <property type="entry name" value="Ald_Oxase/Xan_DH_a/b"/>
</dbReference>
<dbReference type="GO" id="GO:0016491">
    <property type="term" value="F:oxidoreductase activity"/>
    <property type="evidence" value="ECO:0007669"/>
    <property type="project" value="InterPro"/>
</dbReference>
<dbReference type="SUPFAM" id="SSF54665">
    <property type="entry name" value="CO dehydrogenase molybdoprotein N-domain-like"/>
    <property type="match status" value="1"/>
</dbReference>
<gene>
    <name evidence="2" type="ORF">SAMN04488135_102283</name>
</gene>
<evidence type="ECO:0000313" key="3">
    <source>
        <dbReference type="Proteomes" id="UP000184226"/>
    </source>
</evidence>
<organism evidence="2 3">
    <name type="scientific">Pollutimonas bauzanensis</name>
    <dbReference type="NCBI Taxonomy" id="658167"/>
    <lineage>
        <taxon>Bacteria</taxon>
        <taxon>Pseudomonadati</taxon>
        <taxon>Pseudomonadota</taxon>
        <taxon>Betaproteobacteria</taxon>
        <taxon>Burkholderiales</taxon>
        <taxon>Alcaligenaceae</taxon>
        <taxon>Pollutimonas</taxon>
    </lineage>
</organism>
<dbReference type="Pfam" id="PF01315">
    <property type="entry name" value="Ald_Xan_dh_C"/>
    <property type="match status" value="1"/>
</dbReference>
<evidence type="ECO:0000313" key="2">
    <source>
        <dbReference type="EMBL" id="SHH13642.1"/>
    </source>
</evidence>
<accession>A0A1M5QHR3</accession>
<dbReference type="Gene3D" id="3.30.365.10">
    <property type="entry name" value="Aldehyde oxidase/xanthine dehydrogenase, molybdopterin binding domain"/>
    <property type="match status" value="3"/>
</dbReference>
<dbReference type="InterPro" id="IPR016208">
    <property type="entry name" value="Ald_Oxase/xanthine_DH-like"/>
</dbReference>
<dbReference type="Proteomes" id="UP000184226">
    <property type="component" value="Unassembled WGS sequence"/>
</dbReference>
<protein>
    <submittedName>
        <fullName evidence="2">Aldehyde oxidase and xanthine dehydrogenase, a/b hammerhead domain</fullName>
    </submittedName>
</protein>
<dbReference type="Pfam" id="PF02738">
    <property type="entry name" value="MoCoBD_1"/>
    <property type="match status" value="1"/>
</dbReference>
<dbReference type="PANTHER" id="PTHR11908">
    <property type="entry name" value="XANTHINE DEHYDROGENASE"/>
    <property type="match status" value="1"/>
</dbReference>
<dbReference type="STRING" id="658167.SAMN04488135_102283"/>
<reference evidence="2 3" key="1">
    <citation type="submission" date="2016-11" db="EMBL/GenBank/DDBJ databases">
        <authorList>
            <person name="Jaros S."/>
            <person name="Januszkiewicz K."/>
            <person name="Wedrychowicz H."/>
        </authorList>
    </citation>
    <scope>NUCLEOTIDE SEQUENCE [LARGE SCALE GENOMIC DNA]</scope>
    <source>
        <strain evidence="2 3">CGMCC 1.10190</strain>
    </source>
</reference>
<name>A0A1M5QHR3_9BURK</name>
<dbReference type="InterPro" id="IPR036856">
    <property type="entry name" value="Ald_Oxase/Xan_DH_a/b_sf"/>
</dbReference>
<dbReference type="InterPro" id="IPR037165">
    <property type="entry name" value="AldOxase/xan_DH_Mopterin-bd_sf"/>
</dbReference>
<dbReference type="RefSeq" id="WP_073101925.1">
    <property type="nucleotide sequence ID" value="NZ_FQXE01000002.1"/>
</dbReference>
<dbReference type="EMBL" id="FQXE01000002">
    <property type="protein sequence ID" value="SHH13642.1"/>
    <property type="molecule type" value="Genomic_DNA"/>
</dbReference>
<dbReference type="OrthoDB" id="221297at2"/>
<feature type="domain" description="Aldehyde oxidase/xanthine dehydrogenase a/b hammerhead" evidence="1">
    <location>
        <begin position="27"/>
        <end position="132"/>
    </location>
</feature>